<dbReference type="Proteomes" id="UP000655523">
    <property type="component" value="Unassembled WGS sequence"/>
</dbReference>
<dbReference type="PANTHER" id="PTHR33055:SF13">
    <property type="entry name" value="TRANSPOSASE"/>
    <property type="match status" value="1"/>
</dbReference>
<evidence type="ECO:0000256" key="1">
    <source>
        <dbReference type="SAM" id="MobiDB-lite"/>
    </source>
</evidence>
<reference evidence="4 5" key="1">
    <citation type="submission" date="2019-11" db="EMBL/GenBank/DDBJ databases">
        <title>Metabolism of dissolved organic matter in forest soils.</title>
        <authorList>
            <person name="Cyle K.T."/>
            <person name="Wilhelm R.C."/>
            <person name="Martinez C.E."/>
        </authorList>
    </citation>
    <scope>NUCLEOTIDE SEQUENCE [LARGE SCALE GENOMIC DNA]</scope>
    <source>
        <strain evidence="4 5">5N</strain>
    </source>
</reference>
<dbReference type="Pfam" id="PF02371">
    <property type="entry name" value="Transposase_20"/>
    <property type="match status" value="1"/>
</dbReference>
<feature type="domain" description="Transposase IS110-like N-terminal" evidence="2">
    <location>
        <begin position="15"/>
        <end position="153"/>
    </location>
</feature>
<dbReference type="NCBIfam" id="NF033542">
    <property type="entry name" value="transpos_IS110"/>
    <property type="match status" value="1"/>
</dbReference>
<comment type="caution">
    <text evidence="4">The sequence shown here is derived from an EMBL/GenBank/DDBJ whole genome shotgun (WGS) entry which is preliminary data.</text>
</comment>
<dbReference type="RefSeq" id="WP_328807429.1">
    <property type="nucleotide sequence ID" value="NZ_WOEZ01000333.1"/>
</dbReference>
<dbReference type="GO" id="GO:0003677">
    <property type="term" value="F:DNA binding"/>
    <property type="evidence" value="ECO:0007669"/>
    <property type="project" value="InterPro"/>
</dbReference>
<feature type="domain" description="Transposase IS116/IS110/IS902 C-terminal" evidence="3">
    <location>
        <begin position="283"/>
        <end position="356"/>
    </location>
</feature>
<dbReference type="PANTHER" id="PTHR33055">
    <property type="entry name" value="TRANSPOSASE FOR INSERTION SEQUENCE ELEMENT IS1111A"/>
    <property type="match status" value="1"/>
</dbReference>
<protein>
    <submittedName>
        <fullName evidence="4">IS110 family transposase</fullName>
    </submittedName>
</protein>
<keyword evidence="5" id="KW-1185">Reference proteome</keyword>
<gene>
    <name evidence="4" type="ORF">GNZ13_50625</name>
</gene>
<accession>A0A972NZ85</accession>
<evidence type="ECO:0000259" key="3">
    <source>
        <dbReference type="Pfam" id="PF02371"/>
    </source>
</evidence>
<proteinExistence type="predicted"/>
<dbReference type="AlphaFoldDB" id="A0A972NZ85"/>
<evidence type="ECO:0000313" key="5">
    <source>
        <dbReference type="Proteomes" id="UP000655523"/>
    </source>
</evidence>
<evidence type="ECO:0000259" key="2">
    <source>
        <dbReference type="Pfam" id="PF01548"/>
    </source>
</evidence>
<dbReference type="InterPro" id="IPR002525">
    <property type="entry name" value="Transp_IS110-like_N"/>
</dbReference>
<dbReference type="InterPro" id="IPR047650">
    <property type="entry name" value="Transpos_IS110"/>
</dbReference>
<sequence length="434" mass="48152">MSQELPMLDPLAAFVDVGSEHMHVSVGGNTPEVFGTVTSQLHALRDWLIAQGVHSVAMEATGVYWLPLYGVLESAGLQVRMVNGRQTRNLPGRKTDMADSQWGATLHMHGLLHAGFVPPADIRRLQDYLRLRAEHVTAAAACVQLMQKALDRMNIKLHDVISSLAGVSGMAVVRAIVAGERSPEALVALCDVQIRRKKEQAVIESLRGTWADEHIFALDQALQSWDHYQKLVADCDRRITAVLPPHDETRPPLPRSTKQTGVNAPEISRLREILAQMCGGRDLTKLPAVSQYGVLQLIGEVGTDLSVWPTEKHFTSWAGLAPGSDDSGKRKKRVRRGRNRTGQLFCMMAQSLVRSKDIALGGFYRRLAARRGGLVATKALARKLAGWFWRVMVKGDDYVEKGLARYEEQVRKTKEQALKRLAKTRTPTRSAPNR</sequence>
<dbReference type="GO" id="GO:0006313">
    <property type="term" value="P:DNA transposition"/>
    <property type="evidence" value="ECO:0007669"/>
    <property type="project" value="InterPro"/>
</dbReference>
<name>A0A972NZ85_9BURK</name>
<dbReference type="GO" id="GO:0004803">
    <property type="term" value="F:transposase activity"/>
    <property type="evidence" value="ECO:0007669"/>
    <property type="project" value="InterPro"/>
</dbReference>
<dbReference type="Pfam" id="PF01548">
    <property type="entry name" value="DEDD_Tnp_IS110"/>
    <property type="match status" value="1"/>
</dbReference>
<evidence type="ECO:0000313" key="4">
    <source>
        <dbReference type="EMBL" id="NPT62531.1"/>
    </source>
</evidence>
<organism evidence="4 5">
    <name type="scientific">Paraburkholderia elongata</name>
    <dbReference type="NCBI Taxonomy" id="2675747"/>
    <lineage>
        <taxon>Bacteria</taxon>
        <taxon>Pseudomonadati</taxon>
        <taxon>Pseudomonadota</taxon>
        <taxon>Betaproteobacteria</taxon>
        <taxon>Burkholderiales</taxon>
        <taxon>Burkholderiaceae</taxon>
        <taxon>Paraburkholderia</taxon>
    </lineage>
</organism>
<dbReference type="EMBL" id="WOEZ01000333">
    <property type="protein sequence ID" value="NPT62531.1"/>
    <property type="molecule type" value="Genomic_DNA"/>
</dbReference>
<dbReference type="InterPro" id="IPR003346">
    <property type="entry name" value="Transposase_20"/>
</dbReference>
<feature type="region of interest" description="Disordered" evidence="1">
    <location>
        <begin position="243"/>
        <end position="262"/>
    </location>
</feature>